<dbReference type="EMBL" id="ML213593">
    <property type="protein sequence ID" value="TFK41860.1"/>
    <property type="molecule type" value="Genomic_DNA"/>
</dbReference>
<name>A0A5C3M9C1_9AGAR</name>
<keyword evidence="3" id="KW-1185">Reference proteome</keyword>
<protein>
    <submittedName>
        <fullName evidence="2">Uncharacterized protein</fullName>
    </submittedName>
</protein>
<sequence>MHAVTRRTAAWAANGQRIRSVSTDATTPTLAKPEPKEAAKPRIVSSLGGISIPSREDILKANGRKKLNIASDDTRGYRPDLNYLSKFTSASLANRLASHRLQTAPKTERTASPAAPSRSAAEAVPAPPRVQRPDPTIEARRAARLAREERLAEKKVRWNAPKSARDDQLDAAASLAEGAAVPNSRLNPSGPSGDQRKRGTPGKGPKRNAAGPRSPTPRPSVKIPSATSQQSTDEMAAIEKGLKEVEQEVVEEEDTDAELPALYGAGTISADLTDIFAPSSSTRLEKAAAFSRQALPTSQGVKEWALKTFGGDYSQYATENVEDYSKPVGELGPVRYAQLTLSHRRDVNLKQRQVALAVVGSSTGGSSSHVDRAS</sequence>
<evidence type="ECO:0000313" key="3">
    <source>
        <dbReference type="Proteomes" id="UP000308652"/>
    </source>
</evidence>
<gene>
    <name evidence="2" type="ORF">BDQ12DRAFT_719896</name>
</gene>
<organism evidence="2 3">
    <name type="scientific">Crucibulum laeve</name>
    <dbReference type="NCBI Taxonomy" id="68775"/>
    <lineage>
        <taxon>Eukaryota</taxon>
        <taxon>Fungi</taxon>
        <taxon>Dikarya</taxon>
        <taxon>Basidiomycota</taxon>
        <taxon>Agaricomycotina</taxon>
        <taxon>Agaricomycetes</taxon>
        <taxon>Agaricomycetidae</taxon>
        <taxon>Agaricales</taxon>
        <taxon>Agaricineae</taxon>
        <taxon>Nidulariaceae</taxon>
        <taxon>Crucibulum</taxon>
    </lineage>
</organism>
<feature type="compositionally biased region" description="Acidic residues" evidence="1">
    <location>
        <begin position="247"/>
        <end position="257"/>
    </location>
</feature>
<dbReference type="OrthoDB" id="3008076at2759"/>
<accession>A0A5C3M9C1</accession>
<feature type="compositionally biased region" description="Low complexity" evidence="1">
    <location>
        <begin position="171"/>
        <end position="180"/>
    </location>
</feature>
<feature type="region of interest" description="Disordered" evidence="1">
    <location>
        <begin position="16"/>
        <end position="45"/>
    </location>
</feature>
<reference evidence="2 3" key="1">
    <citation type="journal article" date="2019" name="Nat. Ecol. Evol.">
        <title>Megaphylogeny resolves global patterns of mushroom evolution.</title>
        <authorList>
            <person name="Varga T."/>
            <person name="Krizsan K."/>
            <person name="Foldi C."/>
            <person name="Dima B."/>
            <person name="Sanchez-Garcia M."/>
            <person name="Sanchez-Ramirez S."/>
            <person name="Szollosi G.J."/>
            <person name="Szarkandi J.G."/>
            <person name="Papp V."/>
            <person name="Albert L."/>
            <person name="Andreopoulos W."/>
            <person name="Angelini C."/>
            <person name="Antonin V."/>
            <person name="Barry K.W."/>
            <person name="Bougher N.L."/>
            <person name="Buchanan P."/>
            <person name="Buyck B."/>
            <person name="Bense V."/>
            <person name="Catcheside P."/>
            <person name="Chovatia M."/>
            <person name="Cooper J."/>
            <person name="Damon W."/>
            <person name="Desjardin D."/>
            <person name="Finy P."/>
            <person name="Geml J."/>
            <person name="Haridas S."/>
            <person name="Hughes K."/>
            <person name="Justo A."/>
            <person name="Karasinski D."/>
            <person name="Kautmanova I."/>
            <person name="Kiss B."/>
            <person name="Kocsube S."/>
            <person name="Kotiranta H."/>
            <person name="LaButti K.M."/>
            <person name="Lechner B.E."/>
            <person name="Liimatainen K."/>
            <person name="Lipzen A."/>
            <person name="Lukacs Z."/>
            <person name="Mihaltcheva S."/>
            <person name="Morgado L.N."/>
            <person name="Niskanen T."/>
            <person name="Noordeloos M.E."/>
            <person name="Ohm R.A."/>
            <person name="Ortiz-Santana B."/>
            <person name="Ovrebo C."/>
            <person name="Racz N."/>
            <person name="Riley R."/>
            <person name="Savchenko A."/>
            <person name="Shiryaev A."/>
            <person name="Soop K."/>
            <person name="Spirin V."/>
            <person name="Szebenyi C."/>
            <person name="Tomsovsky M."/>
            <person name="Tulloss R.E."/>
            <person name="Uehling J."/>
            <person name="Grigoriev I.V."/>
            <person name="Vagvolgyi C."/>
            <person name="Papp T."/>
            <person name="Martin F.M."/>
            <person name="Miettinen O."/>
            <person name="Hibbett D.S."/>
            <person name="Nagy L.G."/>
        </authorList>
    </citation>
    <scope>NUCLEOTIDE SEQUENCE [LARGE SCALE GENOMIC DNA]</scope>
    <source>
        <strain evidence="2 3">CBS 166.37</strain>
    </source>
</reference>
<feature type="region of interest" description="Disordered" evidence="1">
    <location>
        <begin position="98"/>
        <end position="258"/>
    </location>
</feature>
<evidence type="ECO:0000313" key="2">
    <source>
        <dbReference type="EMBL" id="TFK41860.1"/>
    </source>
</evidence>
<feature type="compositionally biased region" description="Polar residues" evidence="1">
    <location>
        <begin position="17"/>
        <end position="29"/>
    </location>
</feature>
<dbReference type="AlphaFoldDB" id="A0A5C3M9C1"/>
<proteinExistence type="predicted"/>
<evidence type="ECO:0000256" key="1">
    <source>
        <dbReference type="SAM" id="MobiDB-lite"/>
    </source>
</evidence>
<dbReference type="Proteomes" id="UP000308652">
    <property type="component" value="Unassembled WGS sequence"/>
</dbReference>
<feature type="compositionally biased region" description="Basic and acidic residues" evidence="1">
    <location>
        <begin position="131"/>
        <end position="156"/>
    </location>
</feature>
<feature type="compositionally biased region" description="Low complexity" evidence="1">
    <location>
        <begin position="111"/>
        <end position="124"/>
    </location>
</feature>